<sequence length="101" mass="11897">MAVDFNTKSEKITSWNEIFDIKNRYFGQIANNRENWLNDVKQVFRNEKIKTTNYVEAFDMVIELDPNKELGFLKTPFLSKMKSFISLIEAYEEVSGGYIIK</sequence>
<name>A0ABT8WUR4_9FLAO</name>
<proteinExistence type="predicted"/>
<dbReference type="EMBL" id="JAUOEL010000009">
    <property type="protein sequence ID" value="MDO5976898.1"/>
    <property type="molecule type" value="Genomic_DNA"/>
</dbReference>
<evidence type="ECO:0000313" key="2">
    <source>
        <dbReference type="Proteomes" id="UP001176806"/>
    </source>
</evidence>
<dbReference type="RefSeq" id="WP_303304229.1">
    <property type="nucleotide sequence ID" value="NZ_BAABDA010000011.1"/>
</dbReference>
<organism evidence="1 2">
    <name type="scientific">Flavivirga jejuensis</name>
    <dbReference type="NCBI Taxonomy" id="870487"/>
    <lineage>
        <taxon>Bacteria</taxon>
        <taxon>Pseudomonadati</taxon>
        <taxon>Bacteroidota</taxon>
        <taxon>Flavobacteriia</taxon>
        <taxon>Flavobacteriales</taxon>
        <taxon>Flavobacteriaceae</taxon>
        <taxon>Flavivirga</taxon>
    </lineage>
</organism>
<protein>
    <submittedName>
        <fullName evidence="1">Uncharacterized protein</fullName>
    </submittedName>
</protein>
<reference evidence="1" key="1">
    <citation type="submission" date="2023-07" db="EMBL/GenBank/DDBJ databases">
        <title>Two novel species in the genus Flavivirga.</title>
        <authorList>
            <person name="Kwon K."/>
        </authorList>
    </citation>
    <scope>NUCLEOTIDE SEQUENCE</scope>
    <source>
        <strain evidence="1">KACC 14158</strain>
    </source>
</reference>
<gene>
    <name evidence="1" type="ORF">Q4Q40_22075</name>
</gene>
<dbReference type="Proteomes" id="UP001176806">
    <property type="component" value="Unassembled WGS sequence"/>
</dbReference>
<evidence type="ECO:0000313" key="1">
    <source>
        <dbReference type="EMBL" id="MDO5976898.1"/>
    </source>
</evidence>
<comment type="caution">
    <text evidence="1">The sequence shown here is derived from an EMBL/GenBank/DDBJ whole genome shotgun (WGS) entry which is preliminary data.</text>
</comment>
<accession>A0ABT8WUR4</accession>
<keyword evidence="2" id="KW-1185">Reference proteome</keyword>